<comment type="caution">
    <text evidence="8">The sequence shown here is derived from an EMBL/GenBank/DDBJ whole genome shotgun (WGS) entry which is preliminary data.</text>
</comment>
<reference evidence="8 9" key="1">
    <citation type="submission" date="2020-02" db="EMBL/GenBank/DDBJ databases">
        <title>Genome sequence of strain AETb3-4.</title>
        <authorList>
            <person name="Gao J."/>
            <person name="Zhang X."/>
        </authorList>
    </citation>
    <scope>NUCLEOTIDE SEQUENCE [LARGE SCALE GENOMIC DNA]</scope>
    <source>
        <strain evidence="8 9">AETb3-4</strain>
    </source>
</reference>
<dbReference type="Pfam" id="PF02108">
    <property type="entry name" value="FliH"/>
    <property type="match status" value="1"/>
</dbReference>
<dbReference type="PANTHER" id="PTHR34982">
    <property type="entry name" value="YOP PROTEINS TRANSLOCATION PROTEIN L"/>
    <property type="match status" value="1"/>
</dbReference>
<dbReference type="PANTHER" id="PTHR34982:SF1">
    <property type="entry name" value="FLAGELLAR ASSEMBLY PROTEIN FLIH"/>
    <property type="match status" value="1"/>
</dbReference>
<dbReference type="GO" id="GO:0044781">
    <property type="term" value="P:bacterial-type flagellum organization"/>
    <property type="evidence" value="ECO:0007669"/>
    <property type="project" value="UniProtKB-KW"/>
</dbReference>
<evidence type="ECO:0000256" key="1">
    <source>
        <dbReference type="ARBA" id="ARBA00003041"/>
    </source>
</evidence>
<evidence type="ECO:0000256" key="3">
    <source>
        <dbReference type="ARBA" id="ARBA00022448"/>
    </source>
</evidence>
<evidence type="ECO:0000256" key="6">
    <source>
        <dbReference type="ARBA" id="ARBA00023225"/>
    </source>
</evidence>
<accession>A0A7Y7IIT1</accession>
<keyword evidence="4" id="KW-1005">Bacterial flagellum biogenesis</keyword>
<organism evidence="8 9">
    <name type="scientific">Arthrobacter wenxiniae</name>
    <dbReference type="NCBI Taxonomy" id="2713570"/>
    <lineage>
        <taxon>Bacteria</taxon>
        <taxon>Bacillati</taxon>
        <taxon>Actinomycetota</taxon>
        <taxon>Actinomycetes</taxon>
        <taxon>Micrococcales</taxon>
        <taxon>Micrococcaceae</taxon>
        <taxon>Arthrobacter</taxon>
    </lineage>
</organism>
<evidence type="ECO:0000313" key="8">
    <source>
        <dbReference type="EMBL" id="NVM96231.1"/>
    </source>
</evidence>
<keyword evidence="9" id="KW-1185">Reference proteome</keyword>
<name>A0A7Y7IIT1_9MICC</name>
<keyword evidence="3" id="KW-0813">Transport</keyword>
<evidence type="ECO:0000259" key="7">
    <source>
        <dbReference type="Pfam" id="PF02108"/>
    </source>
</evidence>
<dbReference type="RefSeq" id="WP_176635953.1">
    <property type="nucleotide sequence ID" value="NZ_JAAMFM010000027.1"/>
</dbReference>
<evidence type="ECO:0000256" key="4">
    <source>
        <dbReference type="ARBA" id="ARBA00022795"/>
    </source>
</evidence>
<keyword evidence="6" id="KW-1006">Bacterial flagellum protein export</keyword>
<dbReference type="Proteomes" id="UP000543556">
    <property type="component" value="Unassembled WGS sequence"/>
</dbReference>
<sequence>MSTSPTAYTGRPESLQPLVFPAVPTAEQSRLRTEAVDRGYRRGHTLGYAAGQDRARQEGALRRAELEAAHESLLADLRARAAAQQAALAAAAAALAARTAPVLAEAEQTLLDCALTLAEAVLGRELDDGDTRSKGILARVQAVQDAPGPPRVRLNPADLSAIGTEALADAGLDPVADPGTAPGDAVVEYADGYLDARLSAALDRARQALLEDPA</sequence>
<comment type="similarity">
    <text evidence="2">Belongs to the FliH family.</text>
</comment>
<dbReference type="EMBL" id="JAAMFM010000027">
    <property type="protein sequence ID" value="NVM96231.1"/>
    <property type="molecule type" value="Genomic_DNA"/>
</dbReference>
<evidence type="ECO:0000256" key="2">
    <source>
        <dbReference type="ARBA" id="ARBA00006602"/>
    </source>
</evidence>
<dbReference type="GO" id="GO:0005829">
    <property type="term" value="C:cytosol"/>
    <property type="evidence" value="ECO:0007669"/>
    <property type="project" value="TreeGrafter"/>
</dbReference>
<evidence type="ECO:0000256" key="5">
    <source>
        <dbReference type="ARBA" id="ARBA00022927"/>
    </source>
</evidence>
<dbReference type="InterPro" id="IPR051472">
    <property type="entry name" value="T3SS_Stator/FliH"/>
</dbReference>
<proteinExistence type="inferred from homology"/>
<gene>
    <name evidence="8" type="ORF">G6034_15225</name>
</gene>
<protein>
    <recommendedName>
        <fullName evidence="7">Flagellar assembly protein FliH/Type III secretion system HrpE domain-containing protein</fullName>
    </recommendedName>
</protein>
<evidence type="ECO:0000313" key="9">
    <source>
        <dbReference type="Proteomes" id="UP000543556"/>
    </source>
</evidence>
<comment type="function">
    <text evidence="1">Needed for flagellar regrowth and assembly.</text>
</comment>
<feature type="domain" description="Flagellar assembly protein FliH/Type III secretion system HrpE" evidence="7">
    <location>
        <begin position="84"/>
        <end position="203"/>
    </location>
</feature>
<dbReference type="AlphaFoldDB" id="A0A7Y7IIT1"/>
<dbReference type="GO" id="GO:0015031">
    <property type="term" value="P:protein transport"/>
    <property type="evidence" value="ECO:0007669"/>
    <property type="project" value="UniProtKB-KW"/>
</dbReference>
<keyword evidence="5" id="KW-0653">Protein transport</keyword>
<dbReference type="InterPro" id="IPR018035">
    <property type="entry name" value="Flagellar_FliH/T3SS_HrpE"/>
</dbReference>